<comment type="similarity">
    <text evidence="2">Belongs to the EamA transporter family.</text>
</comment>
<proteinExistence type="inferred from homology"/>
<evidence type="ECO:0000256" key="3">
    <source>
        <dbReference type="ARBA" id="ARBA00022448"/>
    </source>
</evidence>
<evidence type="ECO:0000256" key="8">
    <source>
        <dbReference type="SAM" id="Phobius"/>
    </source>
</evidence>
<evidence type="ECO:0000256" key="2">
    <source>
        <dbReference type="ARBA" id="ARBA00007362"/>
    </source>
</evidence>
<feature type="domain" description="EamA" evidence="9">
    <location>
        <begin position="23"/>
        <end position="159"/>
    </location>
</feature>
<evidence type="ECO:0000313" key="11">
    <source>
        <dbReference type="Proteomes" id="UP000476030"/>
    </source>
</evidence>
<feature type="transmembrane region" description="Helical" evidence="8">
    <location>
        <begin position="166"/>
        <end position="182"/>
    </location>
</feature>
<evidence type="ECO:0000256" key="1">
    <source>
        <dbReference type="ARBA" id="ARBA00004651"/>
    </source>
</evidence>
<keyword evidence="11" id="KW-1185">Reference proteome</keyword>
<comment type="subcellular location">
    <subcellularLocation>
        <location evidence="1">Cell membrane</location>
        <topology evidence="1">Multi-pass membrane protein</topology>
    </subcellularLocation>
</comment>
<dbReference type="NCBIfam" id="TIGR00688">
    <property type="entry name" value="rarD"/>
    <property type="match status" value="1"/>
</dbReference>
<organism evidence="10 11">
    <name type="scientific">Sneathiella litorea</name>
    <dbReference type="NCBI Taxonomy" id="2606216"/>
    <lineage>
        <taxon>Bacteria</taxon>
        <taxon>Pseudomonadati</taxon>
        <taxon>Pseudomonadota</taxon>
        <taxon>Alphaproteobacteria</taxon>
        <taxon>Sneathiellales</taxon>
        <taxon>Sneathiellaceae</taxon>
        <taxon>Sneathiella</taxon>
    </lineage>
</organism>
<evidence type="ECO:0000313" key="10">
    <source>
        <dbReference type="EMBL" id="MZR29911.1"/>
    </source>
</evidence>
<evidence type="ECO:0000256" key="7">
    <source>
        <dbReference type="ARBA" id="ARBA00023136"/>
    </source>
</evidence>
<feature type="transmembrane region" description="Helical" evidence="8">
    <location>
        <begin position="88"/>
        <end position="107"/>
    </location>
</feature>
<dbReference type="EMBL" id="WTUW01000001">
    <property type="protein sequence ID" value="MZR29911.1"/>
    <property type="molecule type" value="Genomic_DNA"/>
</dbReference>
<reference evidence="10 11" key="1">
    <citation type="submission" date="2019-12" db="EMBL/GenBank/DDBJ databases">
        <title>Snethiella sp. nov. sp. isolated from sea sand.</title>
        <authorList>
            <person name="Kim J."/>
            <person name="Jeong S.E."/>
            <person name="Jung H.S."/>
            <person name="Jeon C.O."/>
        </authorList>
    </citation>
    <scope>NUCLEOTIDE SEQUENCE [LARGE SCALE GENOMIC DNA]</scope>
    <source>
        <strain evidence="10 11">DP05</strain>
    </source>
</reference>
<sequence>MTAEPPSRGNSAAITFFSPDETRGLLSAFGAFFVWGCSPVYFKWLSHVSPIEIISHRIIWSSVLVLLLILSTRKIGQLLEIYRDPRRLFVFVLTTVLIGGNWLTFVWAISNDRILEGSLGYYINPLVNILLGMIFLGERLNKWQTVSILCAVAAVTILTIQVGYLPWISLVLAFSFGFYALLRKKTGADSAVGLVVETTLLFPVALGYLLYLTFTVDPATSTEAPTGFLFDTSTLLLLVGTGVVTAVPLILFTTAAKYLKFTTIGVLQYLSPTMHVFIAVYLYNEPFDQSRLFAFALIWIGLIIYSVDGYRGRRRPAVLKGVP</sequence>
<dbReference type="AlphaFoldDB" id="A0A6L8W498"/>
<feature type="transmembrane region" description="Helical" evidence="8">
    <location>
        <begin position="54"/>
        <end position="76"/>
    </location>
</feature>
<feature type="domain" description="EamA" evidence="9">
    <location>
        <begin position="170"/>
        <end position="306"/>
    </location>
</feature>
<gene>
    <name evidence="10" type="primary">rarD</name>
    <name evidence="10" type="ORF">GQE98_04595</name>
</gene>
<dbReference type="SUPFAM" id="SSF103481">
    <property type="entry name" value="Multidrug resistance efflux transporter EmrE"/>
    <property type="match status" value="2"/>
</dbReference>
<feature type="transmembrane region" description="Helical" evidence="8">
    <location>
        <begin position="289"/>
        <end position="307"/>
    </location>
</feature>
<keyword evidence="6 8" id="KW-1133">Transmembrane helix</keyword>
<dbReference type="Proteomes" id="UP000476030">
    <property type="component" value="Unassembled WGS sequence"/>
</dbReference>
<evidence type="ECO:0000256" key="6">
    <source>
        <dbReference type="ARBA" id="ARBA00022989"/>
    </source>
</evidence>
<keyword evidence="4" id="KW-1003">Cell membrane</keyword>
<evidence type="ECO:0000259" key="9">
    <source>
        <dbReference type="Pfam" id="PF00892"/>
    </source>
</evidence>
<feature type="transmembrane region" description="Helical" evidence="8">
    <location>
        <begin position="24"/>
        <end position="42"/>
    </location>
</feature>
<dbReference type="PANTHER" id="PTHR22911:SF137">
    <property type="entry name" value="SOLUTE CARRIER FAMILY 35 MEMBER G2-RELATED"/>
    <property type="match status" value="1"/>
</dbReference>
<evidence type="ECO:0000256" key="4">
    <source>
        <dbReference type="ARBA" id="ARBA00022475"/>
    </source>
</evidence>
<dbReference type="InterPro" id="IPR004626">
    <property type="entry name" value="RarD"/>
</dbReference>
<keyword evidence="7 8" id="KW-0472">Membrane</keyword>
<name>A0A6L8W498_9PROT</name>
<feature type="transmembrane region" description="Helical" evidence="8">
    <location>
        <begin position="264"/>
        <end position="283"/>
    </location>
</feature>
<dbReference type="GO" id="GO:0005886">
    <property type="term" value="C:plasma membrane"/>
    <property type="evidence" value="ECO:0007669"/>
    <property type="project" value="UniProtKB-SubCell"/>
</dbReference>
<feature type="transmembrane region" description="Helical" evidence="8">
    <location>
        <begin position="119"/>
        <end position="136"/>
    </location>
</feature>
<dbReference type="Pfam" id="PF00892">
    <property type="entry name" value="EamA"/>
    <property type="match status" value="2"/>
</dbReference>
<accession>A0A6L8W498</accession>
<protein>
    <submittedName>
        <fullName evidence="10">EamA family transporter RarD</fullName>
    </submittedName>
</protein>
<evidence type="ECO:0000256" key="5">
    <source>
        <dbReference type="ARBA" id="ARBA00022692"/>
    </source>
</evidence>
<dbReference type="PANTHER" id="PTHR22911">
    <property type="entry name" value="ACYL-MALONYL CONDENSING ENZYME-RELATED"/>
    <property type="match status" value="1"/>
</dbReference>
<keyword evidence="3" id="KW-0813">Transport</keyword>
<feature type="transmembrane region" description="Helical" evidence="8">
    <location>
        <begin position="234"/>
        <end position="252"/>
    </location>
</feature>
<comment type="caution">
    <text evidence="10">The sequence shown here is derived from an EMBL/GenBank/DDBJ whole genome shotgun (WGS) entry which is preliminary data.</text>
</comment>
<dbReference type="InterPro" id="IPR037185">
    <property type="entry name" value="EmrE-like"/>
</dbReference>
<feature type="transmembrane region" description="Helical" evidence="8">
    <location>
        <begin position="194"/>
        <end position="214"/>
    </location>
</feature>
<dbReference type="RefSeq" id="WP_161314455.1">
    <property type="nucleotide sequence ID" value="NZ_WTUW01000001.1"/>
</dbReference>
<keyword evidence="5 8" id="KW-0812">Transmembrane</keyword>
<dbReference type="InterPro" id="IPR000620">
    <property type="entry name" value="EamA_dom"/>
</dbReference>